<gene>
    <name evidence="9" type="ORF">HCZ30_11200</name>
</gene>
<comment type="function">
    <text evidence="5">Poorly processive, error-prone DNA polymerase involved in untargeted mutagenesis. Copies undamaged DNA at stalled replication forks, which arise in vivo from mismatched or misaligned primer ends. These misaligned primers can be extended by PolIV. Exhibits no 3'-5' exonuclease (proofreading) activity. May be involved in translesional synthesis, in conjunction with the beta clamp from PolIII.</text>
</comment>
<name>A0ABX0VY13_9RHOB</name>
<accession>A0ABX0VY13</accession>
<evidence type="ECO:0000256" key="1">
    <source>
        <dbReference type="ARBA" id="ARBA00010945"/>
    </source>
</evidence>
<evidence type="ECO:0000256" key="5">
    <source>
        <dbReference type="ARBA" id="ARBA00025589"/>
    </source>
</evidence>
<dbReference type="EC" id="2.7.7.7" evidence="3"/>
<keyword evidence="10" id="KW-1185">Reference proteome</keyword>
<evidence type="ECO:0000256" key="4">
    <source>
        <dbReference type="ARBA" id="ARBA00022763"/>
    </source>
</evidence>
<reference evidence="9 10" key="1">
    <citation type="submission" date="2020-03" db="EMBL/GenBank/DDBJ databases">
        <title>Bacterial isolates of synthetic phycosphere.</title>
        <authorList>
            <person name="Fu H."/>
            <person name="Moran M.A."/>
        </authorList>
    </citation>
    <scope>NUCLEOTIDE SEQUENCE [LARGE SCALE GENOMIC DNA]</scope>
    <source>
        <strain evidence="9 10">HF1</strain>
    </source>
</reference>
<dbReference type="Pfam" id="PF11799">
    <property type="entry name" value="IMS_C"/>
    <property type="match status" value="1"/>
</dbReference>
<dbReference type="InterPro" id="IPR017961">
    <property type="entry name" value="DNA_pol_Y-fam_little_finger"/>
</dbReference>
<dbReference type="Pfam" id="PF00817">
    <property type="entry name" value="IMS"/>
    <property type="match status" value="1"/>
</dbReference>
<evidence type="ECO:0000313" key="9">
    <source>
        <dbReference type="EMBL" id="NIY72996.1"/>
    </source>
</evidence>
<dbReference type="InterPro" id="IPR050356">
    <property type="entry name" value="SulA_CellDiv_inhibitor"/>
</dbReference>
<dbReference type="Proteomes" id="UP000709466">
    <property type="component" value="Unassembled WGS sequence"/>
</dbReference>
<dbReference type="CDD" id="cd03468">
    <property type="entry name" value="PolY_like"/>
    <property type="match status" value="1"/>
</dbReference>
<dbReference type="InterPro" id="IPR043502">
    <property type="entry name" value="DNA/RNA_pol_sf"/>
</dbReference>
<organism evidence="9 10">
    <name type="scientific">Marivivens donghaensis</name>
    <dbReference type="NCBI Taxonomy" id="1699413"/>
    <lineage>
        <taxon>Bacteria</taxon>
        <taxon>Pseudomonadati</taxon>
        <taxon>Pseudomonadota</taxon>
        <taxon>Alphaproteobacteria</taxon>
        <taxon>Rhodobacterales</taxon>
        <taxon>Paracoccaceae</taxon>
        <taxon>Marivivens group</taxon>
        <taxon>Marivivens</taxon>
    </lineage>
</organism>
<evidence type="ECO:0000259" key="8">
    <source>
        <dbReference type="Pfam" id="PF11799"/>
    </source>
</evidence>
<evidence type="ECO:0000313" key="10">
    <source>
        <dbReference type="Proteomes" id="UP000709466"/>
    </source>
</evidence>
<evidence type="ECO:0000256" key="3">
    <source>
        <dbReference type="ARBA" id="ARBA00012417"/>
    </source>
</evidence>
<evidence type="ECO:0000256" key="2">
    <source>
        <dbReference type="ARBA" id="ARBA00011245"/>
    </source>
</evidence>
<comment type="caution">
    <text evidence="9">The sequence shown here is derived from an EMBL/GenBank/DDBJ whole genome shotgun (WGS) entry which is preliminary data.</text>
</comment>
<keyword evidence="4" id="KW-0227">DNA damage</keyword>
<dbReference type="PANTHER" id="PTHR35369">
    <property type="entry name" value="BLR3025 PROTEIN-RELATED"/>
    <property type="match status" value="1"/>
</dbReference>
<evidence type="ECO:0000259" key="7">
    <source>
        <dbReference type="Pfam" id="PF00817"/>
    </source>
</evidence>
<dbReference type="SUPFAM" id="SSF56672">
    <property type="entry name" value="DNA/RNA polymerases"/>
    <property type="match status" value="1"/>
</dbReference>
<dbReference type="Gene3D" id="3.40.1170.60">
    <property type="match status" value="1"/>
</dbReference>
<dbReference type="InterPro" id="IPR001126">
    <property type="entry name" value="UmuC"/>
</dbReference>
<comment type="subunit">
    <text evidence="2">Monomer.</text>
</comment>
<sequence length="509" mass="57439">MSKPRRILSVYLPRFGMEHWEIRARRRGETLDSEKPCALGLDTPRGPVVHAVNPAAEAQGIHAGARVVDMRALCPDLRMEHADLHAEKHALERLMLWSRRWAPWSAIDGKGGLVLDVTGCAHLFGGEDGFLRKVEADLARAGMTCRLAIAPTHGAAWALARYGTGAAICHDVMDGQLAALSVRALRIAGETVTLLNRLGLKTIGDLLATPRVPLTRRFARNALEENPLMRLDQMTGKLAEPLTAPKDPPRFVVQSRLAEPVQDPTEWIPQLAEELCTHLHDEGKGLRRVHLTVYRTDGEVSSVTCATSQATRDPKHIARLFDGKLESIDPGFGFDLITLIGSANEQIGTRQTRLDRKPDHSEATARTIDRLIARFGPPAVLRPKHTPRHMPERQEHWQTALASDAYPTPINLQRPCRLLEHPEEIRVLYAVPEGPPAQFSWRKLVHRINRYEGPERIAPEWWNDRASSRIRDYYRIEEQYGLRLWIYRNGLLNDGRGFDPLWFMHGLFL</sequence>
<dbReference type="EMBL" id="JAATOP010000007">
    <property type="protein sequence ID" value="NIY72996.1"/>
    <property type="molecule type" value="Genomic_DNA"/>
</dbReference>
<comment type="catalytic activity">
    <reaction evidence="6">
        <text>DNA(n) + a 2'-deoxyribonucleoside 5'-triphosphate = DNA(n+1) + diphosphate</text>
        <dbReference type="Rhea" id="RHEA:22508"/>
        <dbReference type="Rhea" id="RHEA-COMP:17339"/>
        <dbReference type="Rhea" id="RHEA-COMP:17340"/>
        <dbReference type="ChEBI" id="CHEBI:33019"/>
        <dbReference type="ChEBI" id="CHEBI:61560"/>
        <dbReference type="ChEBI" id="CHEBI:173112"/>
        <dbReference type="EC" id="2.7.7.7"/>
    </reaction>
</comment>
<evidence type="ECO:0000256" key="6">
    <source>
        <dbReference type="ARBA" id="ARBA00049244"/>
    </source>
</evidence>
<feature type="domain" description="UmuC" evidence="7">
    <location>
        <begin position="28"/>
        <end position="159"/>
    </location>
</feature>
<dbReference type="Gene3D" id="3.30.70.270">
    <property type="match status" value="1"/>
</dbReference>
<protein>
    <recommendedName>
        <fullName evidence="3">DNA-directed DNA polymerase</fullName>
        <ecNumber evidence="3">2.7.7.7</ecNumber>
    </recommendedName>
</protein>
<dbReference type="PANTHER" id="PTHR35369:SF2">
    <property type="entry name" value="BLR3025 PROTEIN"/>
    <property type="match status" value="1"/>
</dbReference>
<comment type="similarity">
    <text evidence="1">Belongs to the DNA polymerase type-Y family.</text>
</comment>
<feature type="domain" description="DNA polymerase Y-family little finger" evidence="8">
    <location>
        <begin position="260"/>
        <end position="341"/>
    </location>
</feature>
<proteinExistence type="inferred from homology"/>
<dbReference type="InterPro" id="IPR043128">
    <property type="entry name" value="Rev_trsase/Diguanyl_cyclase"/>
</dbReference>